<comment type="caution">
    <text evidence="2">The sequence shown here is derived from an EMBL/GenBank/DDBJ whole genome shotgun (WGS) entry which is preliminary data.</text>
</comment>
<evidence type="ECO:0000256" key="1">
    <source>
        <dbReference type="SAM" id="MobiDB-lite"/>
    </source>
</evidence>
<dbReference type="AlphaFoldDB" id="A0AAV2T847"/>
<reference evidence="2" key="1">
    <citation type="submission" date="2024-06" db="EMBL/GenBank/DDBJ databases">
        <authorList>
            <person name="Liu X."/>
            <person name="Lenzi L."/>
            <person name="Haldenby T S."/>
            <person name="Uol C."/>
        </authorList>
    </citation>
    <scope>NUCLEOTIDE SEQUENCE</scope>
</reference>
<protein>
    <submittedName>
        <fullName evidence="2">Uncharacterized protein</fullName>
    </submittedName>
</protein>
<feature type="compositionally biased region" description="Polar residues" evidence="1">
    <location>
        <begin position="192"/>
        <end position="206"/>
    </location>
</feature>
<feature type="region of interest" description="Disordered" evidence="1">
    <location>
        <begin position="131"/>
        <end position="211"/>
    </location>
</feature>
<gene>
    <name evidence="2" type="ORF">CDAUBV1_LOCUS6595</name>
</gene>
<feature type="compositionally biased region" description="Basic and acidic residues" evidence="1">
    <location>
        <begin position="158"/>
        <end position="172"/>
    </location>
</feature>
<dbReference type="Proteomes" id="UP001497525">
    <property type="component" value="Unassembled WGS sequence"/>
</dbReference>
<sequence length="223" mass="23575">MIGILEFVPNIAGDMCPLVTSDPPASHSEAAPLKAVEEVTISCAGPATGVYSNVVLRYGAKLINTTAAPVSDRTTLVPACSTSDVEFAVLLSRSPSSIVGIDFSAQLFRIGPKQLGVAMCSSCTSKTHLWKAKSSDTSRRRMSKQDSPYQGDQSSSRPDSKIRVPPWSRDESLGALGDSQQTPPICVLTNPEAGTSCHQPQPSSPNLAPPTEAHRVAHTLFTA</sequence>
<proteinExistence type="predicted"/>
<evidence type="ECO:0000313" key="2">
    <source>
        <dbReference type="EMBL" id="CAL5133340.1"/>
    </source>
</evidence>
<feature type="compositionally biased region" description="Polar residues" evidence="1">
    <location>
        <begin position="145"/>
        <end position="157"/>
    </location>
</feature>
<name>A0AAV2T847_CALDB</name>
<organism evidence="2 3">
    <name type="scientific">Calicophoron daubneyi</name>
    <name type="common">Rumen fluke</name>
    <name type="synonym">Paramphistomum daubneyi</name>
    <dbReference type="NCBI Taxonomy" id="300641"/>
    <lineage>
        <taxon>Eukaryota</taxon>
        <taxon>Metazoa</taxon>
        <taxon>Spiralia</taxon>
        <taxon>Lophotrochozoa</taxon>
        <taxon>Platyhelminthes</taxon>
        <taxon>Trematoda</taxon>
        <taxon>Digenea</taxon>
        <taxon>Plagiorchiida</taxon>
        <taxon>Pronocephalata</taxon>
        <taxon>Paramphistomoidea</taxon>
        <taxon>Paramphistomidae</taxon>
        <taxon>Calicophoron</taxon>
    </lineage>
</organism>
<accession>A0AAV2T847</accession>
<evidence type="ECO:0000313" key="3">
    <source>
        <dbReference type="Proteomes" id="UP001497525"/>
    </source>
</evidence>
<dbReference type="EMBL" id="CAXLJL010000156">
    <property type="protein sequence ID" value="CAL5133340.1"/>
    <property type="molecule type" value="Genomic_DNA"/>
</dbReference>